<dbReference type="EC" id="1.1.1.41" evidence="5"/>
<dbReference type="GO" id="GO:0051287">
    <property type="term" value="F:NAD binding"/>
    <property type="evidence" value="ECO:0007669"/>
    <property type="project" value="InterPro"/>
</dbReference>
<dbReference type="AlphaFoldDB" id="A0A0J9X7C4"/>
<name>A0A0J9X7C4_GEOCN</name>
<dbReference type="FunFam" id="3.40.718.10:FF:000001">
    <property type="entry name" value="Isocitrate dehydrogenase [NAD] subunit, mitochondrial"/>
    <property type="match status" value="1"/>
</dbReference>
<reference evidence="15" key="1">
    <citation type="submission" date="2014-03" db="EMBL/GenBank/DDBJ databases">
        <authorList>
            <person name="Casaregola S."/>
        </authorList>
    </citation>
    <scope>NUCLEOTIDE SEQUENCE [LARGE SCALE GENOMIC DNA]</scope>
    <source>
        <strain evidence="15">CLIB 918</strain>
    </source>
</reference>
<dbReference type="Pfam" id="PF00180">
    <property type="entry name" value="Iso_dh"/>
    <property type="match status" value="1"/>
</dbReference>
<evidence type="ECO:0000313" key="16">
    <source>
        <dbReference type="Proteomes" id="UP000242525"/>
    </source>
</evidence>
<dbReference type="PANTHER" id="PTHR11835">
    <property type="entry name" value="DECARBOXYLATING DEHYDROGENASES-ISOCITRATE, ISOPROPYLMALATE, TARTRATE"/>
    <property type="match status" value="1"/>
</dbReference>
<dbReference type="Gene3D" id="3.40.718.10">
    <property type="entry name" value="Isopropylmalate Dehydrogenase"/>
    <property type="match status" value="1"/>
</dbReference>
<evidence type="ECO:0000259" key="14">
    <source>
        <dbReference type="SMART" id="SM01329"/>
    </source>
</evidence>
<dbReference type="STRING" id="1173061.A0A0J9X7C4"/>
<dbReference type="GO" id="GO:0000287">
    <property type="term" value="F:magnesium ion binding"/>
    <property type="evidence" value="ECO:0007669"/>
    <property type="project" value="InterPro"/>
</dbReference>
<dbReference type="NCBIfam" id="TIGR00175">
    <property type="entry name" value="mito_nad_idh"/>
    <property type="match status" value="1"/>
</dbReference>
<keyword evidence="8" id="KW-0460">Magnesium</keyword>
<comment type="similarity">
    <text evidence="3">Belongs to the isocitrate and isopropylmalate dehydrogenases family.</text>
</comment>
<dbReference type="EMBL" id="CCBN010000004">
    <property type="protein sequence ID" value="CDO53083.1"/>
    <property type="molecule type" value="Genomic_DNA"/>
</dbReference>
<protein>
    <recommendedName>
        <fullName evidence="13">Isocitrate dehydrogenase [NAD] subunit 1, mitochondrial</fullName>
        <ecNumber evidence="5">1.1.1.41</ecNumber>
    </recommendedName>
    <alternativeName>
        <fullName evidence="12">Isocitric dehydrogenase</fullName>
    </alternativeName>
    <alternativeName>
        <fullName evidence="11">NAD(+)-specific ICDH</fullName>
    </alternativeName>
</protein>
<dbReference type="GO" id="GO:0006099">
    <property type="term" value="P:tricarboxylic acid cycle"/>
    <property type="evidence" value="ECO:0007669"/>
    <property type="project" value="UniProtKB-KW"/>
</dbReference>
<evidence type="ECO:0000256" key="13">
    <source>
        <dbReference type="ARBA" id="ARBA00071938"/>
    </source>
</evidence>
<dbReference type="PROSITE" id="PS00470">
    <property type="entry name" value="IDH_IMDH"/>
    <property type="match status" value="1"/>
</dbReference>
<dbReference type="InterPro" id="IPR004434">
    <property type="entry name" value="Isocitrate_DH_NAD"/>
</dbReference>
<dbReference type="SMART" id="SM01329">
    <property type="entry name" value="Iso_dh"/>
    <property type="match status" value="1"/>
</dbReference>
<dbReference type="InterPro" id="IPR024084">
    <property type="entry name" value="IsoPropMal-DH-like_dom"/>
</dbReference>
<keyword evidence="6" id="KW-0816">Tricarboxylic acid cycle</keyword>
<dbReference type="GO" id="GO:0004449">
    <property type="term" value="F:isocitrate dehydrogenase (NAD+) activity"/>
    <property type="evidence" value="ECO:0007669"/>
    <property type="project" value="UniProtKB-EC"/>
</dbReference>
<keyword evidence="10" id="KW-0496">Mitochondrion</keyword>
<evidence type="ECO:0000256" key="9">
    <source>
        <dbReference type="ARBA" id="ARBA00022946"/>
    </source>
</evidence>
<accession>A0A0J9X7C4</accession>
<dbReference type="GO" id="GO:0005739">
    <property type="term" value="C:mitochondrion"/>
    <property type="evidence" value="ECO:0007669"/>
    <property type="project" value="UniProtKB-SubCell"/>
</dbReference>
<evidence type="ECO:0000256" key="12">
    <source>
        <dbReference type="ARBA" id="ARBA00030683"/>
    </source>
</evidence>
<evidence type="ECO:0000256" key="10">
    <source>
        <dbReference type="ARBA" id="ARBA00023128"/>
    </source>
</evidence>
<dbReference type="OrthoDB" id="10261637at2759"/>
<dbReference type="SUPFAM" id="SSF53659">
    <property type="entry name" value="Isocitrate/Isopropylmalate dehydrogenase-like"/>
    <property type="match status" value="1"/>
</dbReference>
<keyword evidence="9" id="KW-0809">Transit peptide</keyword>
<comment type="subunit">
    <text evidence="4">Octamer of two non-identical subunits IDH1 and IDH2.</text>
</comment>
<gene>
    <name evidence="15" type="ORF">BN980_GECA04s04036g</name>
</gene>
<evidence type="ECO:0000256" key="6">
    <source>
        <dbReference type="ARBA" id="ARBA00022532"/>
    </source>
</evidence>
<evidence type="ECO:0000256" key="2">
    <source>
        <dbReference type="ARBA" id="ARBA00004173"/>
    </source>
</evidence>
<evidence type="ECO:0000256" key="11">
    <source>
        <dbReference type="ARBA" id="ARBA00030631"/>
    </source>
</evidence>
<proteinExistence type="inferred from homology"/>
<keyword evidence="16" id="KW-1185">Reference proteome</keyword>
<keyword evidence="7" id="KW-0479">Metal-binding</keyword>
<comment type="subcellular location">
    <subcellularLocation>
        <location evidence="2">Mitochondrion</location>
    </subcellularLocation>
</comment>
<evidence type="ECO:0000313" key="15">
    <source>
        <dbReference type="EMBL" id="CDO53083.1"/>
    </source>
</evidence>
<dbReference type="Proteomes" id="UP000242525">
    <property type="component" value="Unassembled WGS sequence"/>
</dbReference>
<evidence type="ECO:0000256" key="1">
    <source>
        <dbReference type="ARBA" id="ARBA00000837"/>
    </source>
</evidence>
<evidence type="ECO:0000256" key="5">
    <source>
        <dbReference type="ARBA" id="ARBA00013012"/>
    </source>
</evidence>
<feature type="domain" description="Isopropylmalate dehydrogenase-like" evidence="14">
    <location>
        <begin position="41"/>
        <end position="364"/>
    </location>
</feature>
<evidence type="ECO:0000256" key="7">
    <source>
        <dbReference type="ARBA" id="ARBA00022723"/>
    </source>
</evidence>
<evidence type="ECO:0000256" key="4">
    <source>
        <dbReference type="ARBA" id="ARBA00011567"/>
    </source>
</evidence>
<evidence type="ECO:0000256" key="3">
    <source>
        <dbReference type="ARBA" id="ARBA00007769"/>
    </source>
</evidence>
<dbReference type="InterPro" id="IPR019818">
    <property type="entry name" value="IsoCit/isopropylmalate_DH_CS"/>
</dbReference>
<comment type="caution">
    <text evidence="15">The sequence shown here is derived from an EMBL/GenBank/DDBJ whole genome shotgun (WGS) entry which is preliminary data.</text>
</comment>
<organism evidence="15 16">
    <name type="scientific">Geotrichum candidum</name>
    <name type="common">Oospora lactis</name>
    <name type="synonym">Dipodascus geotrichum</name>
    <dbReference type="NCBI Taxonomy" id="1173061"/>
    <lineage>
        <taxon>Eukaryota</taxon>
        <taxon>Fungi</taxon>
        <taxon>Dikarya</taxon>
        <taxon>Ascomycota</taxon>
        <taxon>Saccharomycotina</taxon>
        <taxon>Dipodascomycetes</taxon>
        <taxon>Dipodascales</taxon>
        <taxon>Dipodascaceae</taxon>
        <taxon>Geotrichum</taxon>
    </lineage>
</organism>
<evidence type="ECO:0000256" key="8">
    <source>
        <dbReference type="ARBA" id="ARBA00022842"/>
    </source>
</evidence>
<sequence length="371" mass="40270">MLSSTFSKSLLRSVAARRSLATAATLSPEAFEPTKYGGRYNVTLIPGDGIGAEITDSVKSIFKAENVPIDWEEIQVTGVGNSSEGITEAINSLKRNKVGLKGILYTPIEKSGHASFNVALRRELDIYASLVLIKNIPGVKTRIDGIDMALIRENTEGEYSGLEHQSVPGVVESLKIITKYKSERIARFAYDFALKNNRKKVTAIHKANIMKLADGLFRATVKEVGQEYPQIEYSDMIVDNASMQAVSWPQQFDVLVTPNLYGTILGNIGAALVGGPGLVPGVNIGREHAVFEPGCRHVGLDIKGRNQANPTAMILSASMLLRHLGLDEHANRISKATYDVLADATVRTQDIGGTATTSEFTRAILDKLETL</sequence>
<comment type="catalytic activity">
    <reaction evidence="1">
        <text>D-threo-isocitrate + NAD(+) = 2-oxoglutarate + CO2 + NADH</text>
        <dbReference type="Rhea" id="RHEA:23632"/>
        <dbReference type="ChEBI" id="CHEBI:15562"/>
        <dbReference type="ChEBI" id="CHEBI:16526"/>
        <dbReference type="ChEBI" id="CHEBI:16810"/>
        <dbReference type="ChEBI" id="CHEBI:57540"/>
        <dbReference type="ChEBI" id="CHEBI:57945"/>
        <dbReference type="EC" id="1.1.1.41"/>
    </reaction>
</comment>
<dbReference type="PANTHER" id="PTHR11835:SF42">
    <property type="entry name" value="ISOCITRATE DEHYDROGENASE [NAD] SUBUNIT BETA, MITOCHONDRIAL"/>
    <property type="match status" value="1"/>
</dbReference>
<dbReference type="GO" id="GO:0006102">
    <property type="term" value="P:isocitrate metabolic process"/>
    <property type="evidence" value="ECO:0007669"/>
    <property type="project" value="TreeGrafter"/>
</dbReference>